<feature type="domain" description="N-acetyltransferase" evidence="1">
    <location>
        <begin position="14"/>
        <end position="150"/>
    </location>
</feature>
<dbReference type="SUPFAM" id="SSF55729">
    <property type="entry name" value="Acyl-CoA N-acyltransferases (Nat)"/>
    <property type="match status" value="1"/>
</dbReference>
<comment type="caution">
    <text evidence="2">The sequence shown here is derived from an EMBL/GenBank/DDBJ whole genome shotgun (WGS) entry which is preliminary data.</text>
</comment>
<dbReference type="InterPro" id="IPR000182">
    <property type="entry name" value="GNAT_dom"/>
</dbReference>
<dbReference type="GO" id="GO:0016747">
    <property type="term" value="F:acyltransferase activity, transferring groups other than amino-acyl groups"/>
    <property type="evidence" value="ECO:0007669"/>
    <property type="project" value="InterPro"/>
</dbReference>
<proteinExistence type="predicted"/>
<gene>
    <name evidence="2" type="ORF">RC62_57</name>
</gene>
<dbReference type="InterPro" id="IPR016181">
    <property type="entry name" value="Acyl_CoA_acyltransferase"/>
</dbReference>
<reference evidence="2 3" key="1">
    <citation type="submission" date="2014-09" db="EMBL/GenBank/DDBJ databases">
        <title>Genome sequence of Flavobacterium aquidurense RC62.</title>
        <authorList>
            <person name="Kim J.F."/>
            <person name="Kwak M.-J."/>
        </authorList>
    </citation>
    <scope>NUCLEOTIDE SEQUENCE [LARGE SCALE GENOMIC DNA]</scope>
    <source>
        <strain evidence="2 3">RC62</strain>
    </source>
</reference>
<organism evidence="2 3">
    <name type="scientific">Flavobacterium aquidurense</name>
    <dbReference type="NCBI Taxonomy" id="362413"/>
    <lineage>
        <taxon>Bacteria</taxon>
        <taxon>Pseudomonadati</taxon>
        <taxon>Bacteroidota</taxon>
        <taxon>Flavobacteriia</taxon>
        <taxon>Flavobacteriales</taxon>
        <taxon>Flavobacteriaceae</taxon>
        <taxon>Flavobacterium</taxon>
    </lineage>
</organism>
<dbReference type="CDD" id="cd04301">
    <property type="entry name" value="NAT_SF"/>
    <property type="match status" value="1"/>
</dbReference>
<dbReference type="Proteomes" id="UP000050443">
    <property type="component" value="Unassembled WGS sequence"/>
</dbReference>
<dbReference type="OrthoDB" id="9796171at2"/>
<dbReference type="AlphaFoldDB" id="A0A0Q0SFM7"/>
<dbReference type="Gene3D" id="3.40.630.30">
    <property type="match status" value="1"/>
</dbReference>
<dbReference type="Pfam" id="PF13673">
    <property type="entry name" value="Acetyltransf_10"/>
    <property type="match status" value="1"/>
</dbReference>
<name>A0A0Q0SFM7_9FLAO</name>
<evidence type="ECO:0000259" key="1">
    <source>
        <dbReference type="PROSITE" id="PS51186"/>
    </source>
</evidence>
<accession>A0A0Q0SFM7</accession>
<dbReference type="STRING" id="362413.RC62_57"/>
<dbReference type="PROSITE" id="PS51186">
    <property type="entry name" value="GNAT"/>
    <property type="match status" value="1"/>
</dbReference>
<dbReference type="PATRIC" id="fig|362413.3.peg.58"/>
<evidence type="ECO:0000313" key="3">
    <source>
        <dbReference type="Proteomes" id="UP000050443"/>
    </source>
</evidence>
<protein>
    <submittedName>
        <fullName evidence="2">GCN5-related N-acetyltransferase</fullName>
    </submittedName>
</protein>
<evidence type="ECO:0000313" key="2">
    <source>
        <dbReference type="EMBL" id="KQB43567.1"/>
    </source>
</evidence>
<keyword evidence="2" id="KW-0808">Transferase</keyword>
<sequence length="150" mass="17257">MNNNTNQNAKENIIKVEKVTDHNQIENAFAIRKQVFVEEQNVSPERESMDDEDAIHYLATVNGEPAGAARYRNMEKGAKIERIAVLSSFRGKRIGEAILLKILDDLKDEKKVYLYAQVNASQFYIKNGFRQTDNYFLDAGIEHVEMDFIK</sequence>
<dbReference type="RefSeq" id="WP_055091462.1">
    <property type="nucleotide sequence ID" value="NZ_JRLF01000001.1"/>
</dbReference>
<dbReference type="EMBL" id="JRLF01000001">
    <property type="protein sequence ID" value="KQB43567.1"/>
    <property type="molecule type" value="Genomic_DNA"/>
</dbReference>